<dbReference type="InterPro" id="IPR036877">
    <property type="entry name" value="SUI1_dom_sf"/>
</dbReference>
<keyword evidence="5" id="KW-0396">Initiation factor</keyword>
<evidence type="ECO:0000313" key="5">
    <source>
        <dbReference type="EMBL" id="KXU37571.1"/>
    </source>
</evidence>
<dbReference type="PIRSF" id="PIRSF037511">
    <property type="entry name" value="Transl_init_SUI1_pro"/>
    <property type="match status" value="1"/>
</dbReference>
<dbReference type="PROSITE" id="PS50296">
    <property type="entry name" value="SUI1"/>
    <property type="match status" value="1"/>
</dbReference>
<dbReference type="GO" id="GO:0003729">
    <property type="term" value="F:mRNA binding"/>
    <property type="evidence" value="ECO:0007669"/>
    <property type="project" value="TreeGrafter"/>
</dbReference>
<dbReference type="EMBL" id="LSZO01000162">
    <property type="protein sequence ID" value="KXU37571.1"/>
    <property type="molecule type" value="Genomic_DNA"/>
</dbReference>
<evidence type="ECO:0000256" key="1">
    <source>
        <dbReference type="ARBA" id="ARBA00005422"/>
    </source>
</evidence>
<feature type="domain" description="SUI1" evidence="4">
    <location>
        <begin position="48"/>
        <end position="111"/>
    </location>
</feature>
<comment type="caution">
    <text evidence="5">The sequence shown here is derived from an EMBL/GenBank/DDBJ whole genome shotgun (WGS) entry which is preliminary data.</text>
</comment>
<dbReference type="InterPro" id="IPR050318">
    <property type="entry name" value="DENR/SUI1_TIF"/>
</dbReference>
<dbReference type="NCBIfam" id="NF005297">
    <property type="entry name" value="PRK06824.1"/>
    <property type="match status" value="1"/>
</dbReference>
<accession>A0A139SSX5</accession>
<dbReference type="GO" id="GO:0002188">
    <property type="term" value="P:translation reinitiation"/>
    <property type="evidence" value="ECO:0007669"/>
    <property type="project" value="TreeGrafter"/>
</dbReference>
<sequence>MKKKSSAGGLVYSTDGGRHCPACRQPVTACACSKAQAASSDGVVRVRRENKGRGGKTVTCISGVPMAYAELSALAAQLKKRCGCGGTVKEGVIEIQGEHVQLLLETLKQHGFRVKQSGG</sequence>
<dbReference type="Proteomes" id="UP000072660">
    <property type="component" value="Unassembled WGS sequence"/>
</dbReference>
<evidence type="ECO:0000259" key="4">
    <source>
        <dbReference type="PROSITE" id="PS50296"/>
    </source>
</evidence>
<keyword evidence="2" id="KW-0810">Translation regulation</keyword>
<dbReference type="Gene3D" id="3.30.780.10">
    <property type="entry name" value="SUI1-like domain"/>
    <property type="match status" value="1"/>
</dbReference>
<dbReference type="InterPro" id="IPR005872">
    <property type="entry name" value="SUI1_arc_bac"/>
</dbReference>
<name>A0A139SSX5_9GAMM</name>
<proteinExistence type="inferred from homology"/>
<dbReference type="SUPFAM" id="SSF55159">
    <property type="entry name" value="eIF1-like"/>
    <property type="match status" value="1"/>
</dbReference>
<dbReference type="GO" id="GO:0003743">
    <property type="term" value="F:translation initiation factor activity"/>
    <property type="evidence" value="ECO:0007669"/>
    <property type="project" value="UniProtKB-KW"/>
</dbReference>
<dbReference type="GO" id="GO:0001731">
    <property type="term" value="P:formation of translation preinitiation complex"/>
    <property type="evidence" value="ECO:0007669"/>
    <property type="project" value="TreeGrafter"/>
</dbReference>
<dbReference type="NCBIfam" id="TIGR01158">
    <property type="entry name" value="SUI1_rel"/>
    <property type="match status" value="1"/>
</dbReference>
<keyword evidence="3" id="KW-0648">Protein biosynthesis</keyword>
<evidence type="ECO:0000256" key="3">
    <source>
        <dbReference type="ARBA" id="ARBA00022917"/>
    </source>
</evidence>
<dbReference type="RefSeq" id="WP_068390566.1">
    <property type="nucleotide sequence ID" value="NZ_LSZO01000162.1"/>
</dbReference>
<organism evidence="5 6">
    <name type="scientific">Ventosimonas gracilis</name>
    <dbReference type="NCBI Taxonomy" id="1680762"/>
    <lineage>
        <taxon>Bacteria</taxon>
        <taxon>Pseudomonadati</taxon>
        <taxon>Pseudomonadota</taxon>
        <taxon>Gammaproteobacteria</taxon>
        <taxon>Pseudomonadales</taxon>
        <taxon>Ventosimonadaceae</taxon>
        <taxon>Ventosimonas</taxon>
    </lineage>
</organism>
<dbReference type="AlphaFoldDB" id="A0A139SSX5"/>
<gene>
    <name evidence="5" type="ORF">AXE65_02990</name>
</gene>
<keyword evidence="6" id="KW-1185">Reference proteome</keyword>
<protein>
    <submittedName>
        <fullName evidence="5">Translation initiation factor Sui1</fullName>
    </submittedName>
</protein>
<evidence type="ECO:0000256" key="2">
    <source>
        <dbReference type="ARBA" id="ARBA00022845"/>
    </source>
</evidence>
<dbReference type="FunFam" id="3.30.780.10:FF:000002">
    <property type="entry name" value="Stress response translation initiation inhibitor"/>
    <property type="match status" value="1"/>
</dbReference>
<dbReference type="CDD" id="cd11567">
    <property type="entry name" value="YciH_like"/>
    <property type="match status" value="1"/>
</dbReference>
<dbReference type="InterPro" id="IPR001950">
    <property type="entry name" value="SUI1"/>
</dbReference>
<dbReference type="PANTHER" id="PTHR12789:SF0">
    <property type="entry name" value="DENSITY-REGULATED PROTEIN"/>
    <property type="match status" value="1"/>
</dbReference>
<comment type="similarity">
    <text evidence="1">Belongs to the SUI1 family.</text>
</comment>
<dbReference type="GO" id="GO:0006417">
    <property type="term" value="P:regulation of translation"/>
    <property type="evidence" value="ECO:0007669"/>
    <property type="project" value="UniProtKB-KW"/>
</dbReference>
<dbReference type="OrthoDB" id="9792915at2"/>
<dbReference type="PANTHER" id="PTHR12789">
    <property type="entry name" value="DENSITY-REGULATED PROTEIN HOMOLOG"/>
    <property type="match status" value="1"/>
</dbReference>
<evidence type="ECO:0000313" key="6">
    <source>
        <dbReference type="Proteomes" id="UP000072660"/>
    </source>
</evidence>
<dbReference type="Pfam" id="PF01253">
    <property type="entry name" value="SUI1"/>
    <property type="match status" value="1"/>
</dbReference>
<reference evidence="5 6" key="1">
    <citation type="submission" date="2016-02" db="EMBL/GenBank/DDBJ databases">
        <authorList>
            <person name="Wen L."/>
            <person name="He K."/>
            <person name="Yang H."/>
        </authorList>
    </citation>
    <scope>NUCLEOTIDE SEQUENCE [LARGE SCALE GENOMIC DNA]</scope>
    <source>
        <strain evidence="5 6">CV58</strain>
    </source>
</reference>